<reference evidence="1 2" key="1">
    <citation type="journal article" date="2011" name="J. Bacteriol.">
        <title>Genome sequence of 'Pedosphaera parvula' Ellin514, an aerobic Verrucomicrobial isolate from pasture soil.</title>
        <authorList>
            <person name="Kant R."/>
            <person name="van Passel M.W."/>
            <person name="Sangwan P."/>
            <person name="Palva A."/>
            <person name="Lucas S."/>
            <person name="Copeland A."/>
            <person name="Lapidus A."/>
            <person name="Glavina Del Rio T."/>
            <person name="Dalin E."/>
            <person name="Tice H."/>
            <person name="Bruce D."/>
            <person name="Goodwin L."/>
            <person name="Pitluck S."/>
            <person name="Chertkov O."/>
            <person name="Larimer F.W."/>
            <person name="Land M.L."/>
            <person name="Hauser L."/>
            <person name="Brettin T.S."/>
            <person name="Detter J.C."/>
            <person name="Han S."/>
            <person name="de Vos W.M."/>
            <person name="Janssen P.H."/>
            <person name="Smidt H."/>
        </authorList>
    </citation>
    <scope>NUCLEOTIDE SEQUENCE [LARGE SCALE GENOMIC DNA]</scope>
    <source>
        <strain evidence="1 2">Ellin514</strain>
    </source>
</reference>
<evidence type="ECO:0000313" key="1">
    <source>
        <dbReference type="EMBL" id="EEF59024.1"/>
    </source>
</evidence>
<dbReference type="EMBL" id="ABOX02000034">
    <property type="protein sequence ID" value="EEF59024.1"/>
    <property type="molecule type" value="Genomic_DNA"/>
</dbReference>
<accession>B9XMI2</accession>
<sequence>MKDVADDIRNQGMNGISGSMALSLRNGGGGWLRLLIEGMFVDGVTRGSALCAPPRAITWRAFSPSELGEEFLGAMAINIPVRWTLWRGDSVRRSGLT</sequence>
<dbReference type="Proteomes" id="UP000003688">
    <property type="component" value="Unassembled WGS sequence"/>
</dbReference>
<gene>
    <name evidence="1" type="ORF">Cflav_PD2073</name>
</gene>
<comment type="caution">
    <text evidence="1">The sequence shown here is derived from an EMBL/GenBank/DDBJ whole genome shotgun (WGS) entry which is preliminary data.</text>
</comment>
<dbReference type="AlphaFoldDB" id="B9XMI2"/>
<dbReference type="STRING" id="320771.Cflav_PD2073"/>
<keyword evidence="2" id="KW-1185">Reference proteome</keyword>
<proteinExistence type="predicted"/>
<organism evidence="1 2">
    <name type="scientific">Pedosphaera parvula (strain Ellin514)</name>
    <dbReference type="NCBI Taxonomy" id="320771"/>
    <lineage>
        <taxon>Bacteria</taxon>
        <taxon>Pseudomonadati</taxon>
        <taxon>Verrucomicrobiota</taxon>
        <taxon>Pedosphaerae</taxon>
        <taxon>Pedosphaerales</taxon>
        <taxon>Pedosphaeraceae</taxon>
        <taxon>Pedosphaera</taxon>
    </lineage>
</organism>
<protein>
    <submittedName>
        <fullName evidence="1">Uncharacterized protein</fullName>
    </submittedName>
</protein>
<name>B9XMI2_PEDPL</name>
<evidence type="ECO:0000313" key="2">
    <source>
        <dbReference type="Proteomes" id="UP000003688"/>
    </source>
</evidence>